<name>A0ABS2R3H3_9BACI</name>
<dbReference type="CDD" id="cd01310">
    <property type="entry name" value="TatD_DNAse"/>
    <property type="match status" value="1"/>
</dbReference>
<organism evidence="4 5">
    <name type="scientific">Siminovitchia thermophila</name>
    <dbReference type="NCBI Taxonomy" id="1245522"/>
    <lineage>
        <taxon>Bacteria</taxon>
        <taxon>Bacillati</taxon>
        <taxon>Bacillota</taxon>
        <taxon>Bacilli</taxon>
        <taxon>Bacillales</taxon>
        <taxon>Bacillaceae</taxon>
        <taxon>Siminovitchia</taxon>
    </lineage>
</organism>
<sequence>MRKMIDSHIHLDFYKDEEITDILGEMEQMNCAGLISVSFHLESSKRNMALSKKYSHVYPAFGFHPEQPLPSDRELADFISWMEARVDLLTAVGEVGLPYYLRNEHGPGFQLEGYIELLEEFIKLAKRWDKPIVLHAVYDDAPLACDLLEKHEVTNAHFHWFKGDKKTIQRMAANGFYISITPDILYEEEIQEVAKQYPLRQMMVETDGPWRFEGPFSGKMTHPAMIHDAIPAIARLKKTPLPIVYDLLYQNTIKFYRL</sequence>
<reference evidence="4 5" key="1">
    <citation type="submission" date="2021-01" db="EMBL/GenBank/DDBJ databases">
        <title>Genomic Encyclopedia of Type Strains, Phase IV (KMG-IV): sequencing the most valuable type-strain genomes for metagenomic binning, comparative biology and taxonomic classification.</title>
        <authorList>
            <person name="Goeker M."/>
        </authorList>
    </citation>
    <scope>NUCLEOTIDE SEQUENCE [LARGE SCALE GENOMIC DNA]</scope>
    <source>
        <strain evidence="4 5">DSM 105453</strain>
    </source>
</reference>
<dbReference type="PIRSF" id="PIRSF005902">
    <property type="entry name" value="DNase_TatD"/>
    <property type="match status" value="1"/>
</dbReference>
<evidence type="ECO:0000313" key="4">
    <source>
        <dbReference type="EMBL" id="MBM7714149.1"/>
    </source>
</evidence>
<dbReference type="Pfam" id="PF01026">
    <property type="entry name" value="TatD_DNase"/>
    <property type="match status" value="1"/>
</dbReference>
<dbReference type="PANTHER" id="PTHR46317:SF1">
    <property type="entry name" value="HYDROLASE, TATD FAMILY"/>
    <property type="match status" value="1"/>
</dbReference>
<dbReference type="Gene3D" id="3.20.20.140">
    <property type="entry name" value="Metal-dependent hydrolases"/>
    <property type="match status" value="1"/>
</dbReference>
<evidence type="ECO:0000256" key="1">
    <source>
        <dbReference type="ARBA" id="ARBA00009275"/>
    </source>
</evidence>
<comment type="similarity">
    <text evidence="1">Belongs to the metallo-dependent hydrolases superfamily. TatD-type hydrolase family.</text>
</comment>
<gene>
    <name evidence="4" type="ORF">JOC94_001121</name>
</gene>
<dbReference type="SUPFAM" id="SSF51556">
    <property type="entry name" value="Metallo-dependent hydrolases"/>
    <property type="match status" value="1"/>
</dbReference>
<keyword evidence="2" id="KW-0479">Metal-binding</keyword>
<dbReference type="PANTHER" id="PTHR46317">
    <property type="entry name" value="HYDROLASE OF PHP SUPERFAMILY-RELATED PROTEIN"/>
    <property type="match status" value="1"/>
</dbReference>
<dbReference type="InterPro" id="IPR001130">
    <property type="entry name" value="TatD-like"/>
</dbReference>
<accession>A0ABS2R3H3</accession>
<dbReference type="InterPro" id="IPR032466">
    <property type="entry name" value="Metal_Hydrolase"/>
</dbReference>
<dbReference type="Proteomes" id="UP000823485">
    <property type="component" value="Unassembled WGS sequence"/>
</dbReference>
<dbReference type="EC" id="3.1.21.-" evidence="4"/>
<keyword evidence="3 4" id="KW-0378">Hydrolase</keyword>
<protein>
    <submittedName>
        <fullName evidence="4">TatD DNase family protein</fullName>
        <ecNumber evidence="4">3.1.21.-</ecNumber>
    </submittedName>
</protein>
<dbReference type="EMBL" id="JAFBFH010000005">
    <property type="protein sequence ID" value="MBM7714149.1"/>
    <property type="molecule type" value="Genomic_DNA"/>
</dbReference>
<dbReference type="PROSITE" id="PS01137">
    <property type="entry name" value="TATD_1"/>
    <property type="match status" value="1"/>
</dbReference>
<keyword evidence="5" id="KW-1185">Reference proteome</keyword>
<proteinExistence type="inferred from homology"/>
<evidence type="ECO:0000256" key="2">
    <source>
        <dbReference type="ARBA" id="ARBA00022723"/>
    </source>
</evidence>
<evidence type="ECO:0000313" key="5">
    <source>
        <dbReference type="Proteomes" id="UP000823485"/>
    </source>
</evidence>
<dbReference type="RefSeq" id="WP_077109914.1">
    <property type="nucleotide sequence ID" value="NZ_JAFBFH010000005.1"/>
</dbReference>
<comment type="caution">
    <text evidence="4">The sequence shown here is derived from an EMBL/GenBank/DDBJ whole genome shotgun (WGS) entry which is preliminary data.</text>
</comment>
<dbReference type="GO" id="GO:0016787">
    <property type="term" value="F:hydrolase activity"/>
    <property type="evidence" value="ECO:0007669"/>
    <property type="project" value="UniProtKB-KW"/>
</dbReference>
<dbReference type="InterPro" id="IPR018228">
    <property type="entry name" value="DNase_TatD-rel_CS"/>
</dbReference>
<evidence type="ECO:0000256" key="3">
    <source>
        <dbReference type="ARBA" id="ARBA00022801"/>
    </source>
</evidence>